<evidence type="ECO:0000313" key="1">
    <source>
        <dbReference type="EMBL" id="EXJ10243.1"/>
    </source>
</evidence>
<accession>W9USN7</accession>
<reference evidence="2" key="1">
    <citation type="submission" date="2012-11" db="EMBL/GenBank/DDBJ databases">
        <authorList>
            <person name="Singh A."/>
            <person name="Pinnaka A.K."/>
            <person name="Vaidya B."/>
        </authorList>
    </citation>
    <scope>NUCLEOTIDE SEQUENCE [LARGE SCALE GENOMIC DNA]</scope>
    <source>
        <strain evidence="2">AK23</strain>
    </source>
</reference>
<proteinExistence type="predicted"/>
<keyword evidence="2" id="KW-1185">Reference proteome</keyword>
<gene>
    <name evidence="1" type="ORF">D791_02801</name>
</gene>
<dbReference type="EMBL" id="AONB01000015">
    <property type="protein sequence ID" value="EXJ10243.1"/>
    <property type="molecule type" value="Genomic_DNA"/>
</dbReference>
<sequence>MRESGRLLIRFFEYLDGFIEIGILTMDINGLEESYITDQMRARPVSEGQCGKAKVKLKKDGPSSPAIRSYLHSGSIQWPLHQMVTRY</sequence>
<protein>
    <submittedName>
        <fullName evidence="1">Uncharacterized protein</fullName>
    </submittedName>
</protein>
<reference evidence="1 2" key="2">
    <citation type="journal article" date="2015" name="Syst. Appl. Microbiol.">
        <title>Nitrincola nitratireducens sp. nov. isolated from a haloalkaline crater lake.</title>
        <authorList>
            <person name="Singh A."/>
            <person name="Vaidya B."/>
            <person name="Tanuku N.R."/>
            <person name="Pinnaka A.K."/>
        </authorList>
    </citation>
    <scope>NUCLEOTIDE SEQUENCE [LARGE SCALE GENOMIC DNA]</scope>
    <source>
        <strain evidence="1 2">AK23</strain>
    </source>
</reference>
<dbReference type="AlphaFoldDB" id="W9USN7"/>
<name>W9USN7_9GAMM</name>
<evidence type="ECO:0000313" key="2">
    <source>
        <dbReference type="Proteomes" id="UP000019464"/>
    </source>
</evidence>
<dbReference type="Proteomes" id="UP000019464">
    <property type="component" value="Unassembled WGS sequence"/>
</dbReference>
<comment type="caution">
    <text evidence="1">The sequence shown here is derived from an EMBL/GenBank/DDBJ whole genome shotgun (WGS) entry which is preliminary data.</text>
</comment>
<organism evidence="1 2">
    <name type="scientific">Nitrincola nitratireducens</name>
    <dbReference type="NCBI Taxonomy" id="1229521"/>
    <lineage>
        <taxon>Bacteria</taxon>
        <taxon>Pseudomonadati</taxon>
        <taxon>Pseudomonadota</taxon>
        <taxon>Gammaproteobacteria</taxon>
        <taxon>Oceanospirillales</taxon>
        <taxon>Oceanospirillaceae</taxon>
        <taxon>Nitrincola</taxon>
    </lineage>
</organism>
<dbReference type="STRING" id="1229521.D791_02801"/>